<organism evidence="1 2">
    <name type="scientific">Asparagus officinalis</name>
    <name type="common">Garden asparagus</name>
    <dbReference type="NCBI Taxonomy" id="4686"/>
    <lineage>
        <taxon>Eukaryota</taxon>
        <taxon>Viridiplantae</taxon>
        <taxon>Streptophyta</taxon>
        <taxon>Embryophyta</taxon>
        <taxon>Tracheophyta</taxon>
        <taxon>Spermatophyta</taxon>
        <taxon>Magnoliopsida</taxon>
        <taxon>Liliopsida</taxon>
        <taxon>Asparagales</taxon>
        <taxon>Asparagaceae</taxon>
        <taxon>Asparagoideae</taxon>
        <taxon>Asparagus</taxon>
    </lineage>
</organism>
<gene>
    <name evidence="1" type="ORF">A4U43_C06F14710</name>
</gene>
<sequence>MVEGVVHFLEELKRTDLRPKIQQAIGVAQMKKKIDDKDRGHSISEKKALIWSLQKQYRHARARLVAGELTPEEFDLEDATLHANV</sequence>
<proteinExistence type="predicted"/>
<dbReference type="Gramene" id="ONK67021">
    <property type="protein sequence ID" value="ONK67021"/>
    <property type="gene ID" value="A4U43_C06F14710"/>
</dbReference>
<dbReference type="Proteomes" id="UP000243459">
    <property type="component" value="Chromosome 6"/>
</dbReference>
<dbReference type="EMBL" id="CM007386">
    <property type="protein sequence ID" value="ONK67021.1"/>
    <property type="molecule type" value="Genomic_DNA"/>
</dbReference>
<protein>
    <submittedName>
        <fullName evidence="1">Uncharacterized protein</fullName>
    </submittedName>
</protein>
<evidence type="ECO:0000313" key="1">
    <source>
        <dbReference type="EMBL" id="ONK67021.1"/>
    </source>
</evidence>
<dbReference type="AlphaFoldDB" id="A0A5P1ER28"/>
<evidence type="ECO:0000313" key="2">
    <source>
        <dbReference type="Proteomes" id="UP000243459"/>
    </source>
</evidence>
<keyword evidence="2" id="KW-1185">Reference proteome</keyword>
<name>A0A5P1ER28_ASPOF</name>
<accession>A0A5P1ER28</accession>
<reference evidence="2" key="1">
    <citation type="journal article" date="2017" name="Nat. Commun.">
        <title>The asparagus genome sheds light on the origin and evolution of a young Y chromosome.</title>
        <authorList>
            <person name="Harkess A."/>
            <person name="Zhou J."/>
            <person name="Xu C."/>
            <person name="Bowers J.E."/>
            <person name="Van der Hulst R."/>
            <person name="Ayyampalayam S."/>
            <person name="Mercati F."/>
            <person name="Riccardi P."/>
            <person name="McKain M.R."/>
            <person name="Kakrana A."/>
            <person name="Tang H."/>
            <person name="Ray J."/>
            <person name="Groenendijk J."/>
            <person name="Arikit S."/>
            <person name="Mathioni S.M."/>
            <person name="Nakano M."/>
            <person name="Shan H."/>
            <person name="Telgmann-Rauber A."/>
            <person name="Kanno A."/>
            <person name="Yue Z."/>
            <person name="Chen H."/>
            <person name="Li W."/>
            <person name="Chen Y."/>
            <person name="Xu X."/>
            <person name="Zhang Y."/>
            <person name="Luo S."/>
            <person name="Chen H."/>
            <person name="Gao J."/>
            <person name="Mao Z."/>
            <person name="Pires J.C."/>
            <person name="Luo M."/>
            <person name="Kudrna D."/>
            <person name="Wing R.A."/>
            <person name="Meyers B.C."/>
            <person name="Yi K."/>
            <person name="Kong H."/>
            <person name="Lavrijsen P."/>
            <person name="Sunseri F."/>
            <person name="Falavigna A."/>
            <person name="Ye Y."/>
            <person name="Leebens-Mack J.H."/>
            <person name="Chen G."/>
        </authorList>
    </citation>
    <scope>NUCLEOTIDE SEQUENCE [LARGE SCALE GENOMIC DNA]</scope>
    <source>
        <strain evidence="2">cv. DH0086</strain>
    </source>
</reference>